<protein>
    <recommendedName>
        <fullName evidence="4">Transporter</fullName>
    </recommendedName>
</protein>
<keyword evidence="1" id="KW-1133">Transmembrane helix</keyword>
<evidence type="ECO:0000313" key="2">
    <source>
        <dbReference type="EMBL" id="SHG09478.1"/>
    </source>
</evidence>
<name>A0AAX2F6I8_9BACT</name>
<keyword evidence="1" id="KW-0472">Membrane</keyword>
<feature type="transmembrane region" description="Helical" evidence="1">
    <location>
        <begin position="86"/>
        <end position="106"/>
    </location>
</feature>
<sequence>MNKVLIPAIAILFVNIIAGLVLSVYPLANMLYTSAAIIVNTLLVVMLFALGAERTHRLSLGMLFLFASIIEFGSGLVAPSSVKDNWWIILFAIFTAVEGVLSYLAIHYKKQS</sequence>
<feature type="transmembrane region" description="Helical" evidence="1">
    <location>
        <begin position="31"/>
        <end position="50"/>
    </location>
</feature>
<comment type="caution">
    <text evidence="2">The sequence shown here is derived from an EMBL/GenBank/DDBJ whole genome shotgun (WGS) entry which is preliminary data.</text>
</comment>
<gene>
    <name evidence="2" type="ORF">SAMN05444364_13518</name>
</gene>
<accession>A0AAX2F6I8</accession>
<organism evidence="2 3">
    <name type="scientific">Prevotella scopos JCM 17725</name>
    <dbReference type="NCBI Taxonomy" id="1236518"/>
    <lineage>
        <taxon>Bacteria</taxon>
        <taxon>Pseudomonadati</taxon>
        <taxon>Bacteroidota</taxon>
        <taxon>Bacteroidia</taxon>
        <taxon>Bacteroidales</taxon>
        <taxon>Prevotellaceae</taxon>
        <taxon>Prevotella</taxon>
    </lineage>
</organism>
<evidence type="ECO:0000313" key="3">
    <source>
        <dbReference type="Proteomes" id="UP000184105"/>
    </source>
</evidence>
<evidence type="ECO:0008006" key="4">
    <source>
        <dbReference type="Google" id="ProtNLM"/>
    </source>
</evidence>
<feature type="transmembrane region" description="Helical" evidence="1">
    <location>
        <begin position="5"/>
        <end position="25"/>
    </location>
</feature>
<dbReference type="Proteomes" id="UP000184105">
    <property type="component" value="Unassembled WGS sequence"/>
</dbReference>
<dbReference type="AlphaFoldDB" id="A0AAX2F6I8"/>
<feature type="transmembrane region" description="Helical" evidence="1">
    <location>
        <begin position="62"/>
        <end position="80"/>
    </location>
</feature>
<evidence type="ECO:0000256" key="1">
    <source>
        <dbReference type="SAM" id="Phobius"/>
    </source>
</evidence>
<keyword evidence="1" id="KW-0812">Transmembrane</keyword>
<proteinExistence type="predicted"/>
<dbReference type="RefSeq" id="WP_025839251.1">
    <property type="nucleotide sequence ID" value="NZ_BAKP01000035.1"/>
</dbReference>
<reference evidence="2 3" key="1">
    <citation type="submission" date="2016-11" db="EMBL/GenBank/DDBJ databases">
        <authorList>
            <person name="Varghese N."/>
            <person name="Submissions S."/>
        </authorList>
    </citation>
    <scope>NUCLEOTIDE SEQUENCE [LARGE SCALE GENOMIC DNA]</scope>
    <source>
        <strain evidence="2 3">DSM 22613</strain>
    </source>
</reference>
<dbReference type="EMBL" id="FQWA01000035">
    <property type="protein sequence ID" value="SHG09478.1"/>
    <property type="molecule type" value="Genomic_DNA"/>
</dbReference>
<keyword evidence="3" id="KW-1185">Reference proteome</keyword>